<gene>
    <name evidence="1" type="ORF">BTA35_0207585</name>
</gene>
<sequence length="291" mass="33872">MHKLDYSKIYEYFLDSEFDVEPWEFMGEDYLRVSFDVEGTVVSLLHRYVAEITSLPHFYLDNNEKYGQLAHVLLSSDPAMKGLGSICVNNLDSVSVNYECPELAFEESIRRHKDLLTRLMIDPEFNKSELLREFTANWQCTWLKEQSKKVESLICVRELKDFQILEIFRPISGSHVNPLGQSYVAVSEQYLKSSISNYLSLSIRSNASEYISAFYASVGQVGLDFPSDEAELKRWVLQFLELLSSDVRSGIEKSLKSRRVKEFWGGIWCRYSFRCFIFWSSIFLQIQKVIS</sequence>
<dbReference type="EMBL" id="MTSD02000002">
    <property type="protein sequence ID" value="OOV87852.1"/>
    <property type="molecule type" value="Genomic_DNA"/>
</dbReference>
<dbReference type="RefSeq" id="WP_078319201.1">
    <property type="nucleotide sequence ID" value="NZ_FXTS01000002.1"/>
</dbReference>
<evidence type="ECO:0000313" key="2">
    <source>
        <dbReference type="Proteomes" id="UP000190064"/>
    </source>
</evidence>
<protein>
    <submittedName>
        <fullName evidence="1">Uncharacterized protein</fullName>
    </submittedName>
</protein>
<accession>A0A1T1HDG9</accession>
<dbReference type="Proteomes" id="UP000190064">
    <property type="component" value="Unassembled WGS sequence"/>
</dbReference>
<reference evidence="1" key="1">
    <citation type="submission" date="2017-02" db="EMBL/GenBank/DDBJ databases">
        <title>Draft Genome Sequence of the Salt Water Bacterium Oceanospirillum linum ATCC 11336.</title>
        <authorList>
            <person name="Trachtenberg A.M."/>
            <person name="Carney J.G."/>
            <person name="Linnane J.D."/>
            <person name="Rheaume B.A."/>
            <person name="Pitts N.L."/>
            <person name="Mykles D.L."/>
            <person name="Maclea K.S."/>
        </authorList>
    </citation>
    <scope>NUCLEOTIDE SEQUENCE [LARGE SCALE GENOMIC DNA]</scope>
    <source>
        <strain evidence="1">ATCC 11336</strain>
    </source>
</reference>
<dbReference type="STRING" id="966.BTA35_0207585"/>
<comment type="caution">
    <text evidence="1">The sequence shown here is derived from an EMBL/GenBank/DDBJ whole genome shotgun (WGS) entry which is preliminary data.</text>
</comment>
<organism evidence="1 2">
    <name type="scientific">Oceanospirillum linum</name>
    <dbReference type="NCBI Taxonomy" id="966"/>
    <lineage>
        <taxon>Bacteria</taxon>
        <taxon>Pseudomonadati</taxon>
        <taxon>Pseudomonadota</taxon>
        <taxon>Gammaproteobacteria</taxon>
        <taxon>Oceanospirillales</taxon>
        <taxon>Oceanospirillaceae</taxon>
        <taxon>Oceanospirillum</taxon>
    </lineage>
</organism>
<dbReference type="AlphaFoldDB" id="A0A1T1HDG9"/>
<evidence type="ECO:0000313" key="1">
    <source>
        <dbReference type="EMBL" id="OOV87852.1"/>
    </source>
</evidence>
<keyword evidence="2" id="KW-1185">Reference proteome</keyword>
<proteinExistence type="predicted"/>
<name>A0A1T1HDG9_OCELI</name>